<keyword evidence="4 9" id="KW-0999">Mitochondrion inner membrane</keyword>
<name>A0A2T9YED2_9FUNG</name>
<keyword evidence="11" id="KW-1185">Reference proteome</keyword>
<keyword evidence="2 9" id="KW-0813">Transport</keyword>
<keyword evidence="7 9" id="KW-0496">Mitochondrion</keyword>
<protein>
    <recommendedName>
        <fullName evidence="9">NADH dehydrogenase [ubiquinone] iron-sulfur protein 4, mitochondrial</fullName>
    </recommendedName>
</protein>
<evidence type="ECO:0000256" key="2">
    <source>
        <dbReference type="ARBA" id="ARBA00022448"/>
    </source>
</evidence>
<evidence type="ECO:0000313" key="11">
    <source>
        <dbReference type="Proteomes" id="UP000245383"/>
    </source>
</evidence>
<organism evidence="10 11">
    <name type="scientific">Smittium simulii</name>
    <dbReference type="NCBI Taxonomy" id="133385"/>
    <lineage>
        <taxon>Eukaryota</taxon>
        <taxon>Fungi</taxon>
        <taxon>Fungi incertae sedis</taxon>
        <taxon>Zoopagomycota</taxon>
        <taxon>Kickxellomycotina</taxon>
        <taxon>Harpellomycetes</taxon>
        <taxon>Harpellales</taxon>
        <taxon>Legeriomycetaceae</taxon>
        <taxon>Smittium</taxon>
    </lineage>
</organism>
<dbReference type="Pfam" id="PF04800">
    <property type="entry name" value="NDUS4"/>
    <property type="match status" value="1"/>
</dbReference>
<dbReference type="GO" id="GO:0022900">
    <property type="term" value="P:electron transport chain"/>
    <property type="evidence" value="ECO:0007669"/>
    <property type="project" value="InterPro"/>
</dbReference>
<comment type="similarity">
    <text evidence="1 9">Belongs to the complex I NDUFS4 subunit family.</text>
</comment>
<evidence type="ECO:0000256" key="5">
    <source>
        <dbReference type="ARBA" id="ARBA00022946"/>
    </source>
</evidence>
<keyword evidence="5 9" id="KW-0809">Transit peptide</keyword>
<dbReference type="Proteomes" id="UP000245383">
    <property type="component" value="Unassembled WGS sequence"/>
</dbReference>
<keyword evidence="6 9" id="KW-0249">Electron transport</keyword>
<dbReference type="STRING" id="133385.A0A2T9YED2"/>
<proteinExistence type="inferred from homology"/>
<comment type="subcellular location">
    <subcellularLocation>
        <location evidence="9">Mitochondrion inner membrane</location>
        <topology evidence="9">Peripheral membrane protein</topology>
        <orientation evidence="9">Matrix side</orientation>
    </subcellularLocation>
</comment>
<evidence type="ECO:0000256" key="7">
    <source>
        <dbReference type="ARBA" id="ARBA00023128"/>
    </source>
</evidence>
<reference evidence="10 11" key="1">
    <citation type="journal article" date="2018" name="MBio">
        <title>Comparative Genomics Reveals the Core Gene Toolbox for the Fungus-Insect Symbiosis.</title>
        <authorList>
            <person name="Wang Y."/>
            <person name="Stata M."/>
            <person name="Wang W."/>
            <person name="Stajich J.E."/>
            <person name="White M.M."/>
            <person name="Moncalvo J.M."/>
        </authorList>
    </citation>
    <scope>NUCLEOTIDE SEQUENCE [LARGE SCALE GENOMIC DNA]</scope>
    <source>
        <strain evidence="10 11">SWE-8-4</strain>
    </source>
</reference>
<evidence type="ECO:0000256" key="8">
    <source>
        <dbReference type="ARBA" id="ARBA00023136"/>
    </source>
</evidence>
<dbReference type="PANTHER" id="PTHR12219:SF8">
    <property type="entry name" value="NADH DEHYDROGENASE [UBIQUINONE] IRON-SULFUR PROTEIN 4, MITOCHONDRIAL"/>
    <property type="match status" value="1"/>
</dbReference>
<evidence type="ECO:0000256" key="1">
    <source>
        <dbReference type="ARBA" id="ARBA00005882"/>
    </source>
</evidence>
<dbReference type="OrthoDB" id="3089at2759"/>
<dbReference type="AlphaFoldDB" id="A0A2T9YED2"/>
<dbReference type="InterPro" id="IPR006885">
    <property type="entry name" value="NADH_UbQ_FeS_4_mit-like"/>
</dbReference>
<evidence type="ECO:0000256" key="3">
    <source>
        <dbReference type="ARBA" id="ARBA00022660"/>
    </source>
</evidence>
<dbReference type="GO" id="GO:0005743">
    <property type="term" value="C:mitochondrial inner membrane"/>
    <property type="evidence" value="ECO:0007669"/>
    <property type="project" value="UniProtKB-SubCell"/>
</dbReference>
<dbReference type="InterPro" id="IPR038532">
    <property type="entry name" value="NDUFS4-like_sf"/>
</dbReference>
<keyword evidence="8 9" id="KW-0472">Membrane</keyword>
<dbReference type="PANTHER" id="PTHR12219">
    <property type="entry name" value="NADH-UBIQUINONE OXIDOREDUCTASE"/>
    <property type="match status" value="1"/>
</dbReference>
<evidence type="ECO:0000256" key="9">
    <source>
        <dbReference type="RuleBase" id="RU367010"/>
    </source>
</evidence>
<evidence type="ECO:0000256" key="4">
    <source>
        <dbReference type="ARBA" id="ARBA00022792"/>
    </source>
</evidence>
<evidence type="ECO:0000256" key="6">
    <source>
        <dbReference type="ARBA" id="ARBA00022982"/>
    </source>
</evidence>
<comment type="function">
    <text evidence="9">Accessory subunit of the mitochondrial membrane respiratory chain NADH dehydrogenase (Complex I), that is believed not to be involved in catalysis. Complex I functions in the transfer of electrons from NADH to the respiratory chain. The immediate electron acceptor for the enzyme is believed to be ubiquinone.</text>
</comment>
<dbReference type="Gene3D" id="3.30.160.190">
    <property type="entry name" value="atu1810 like domain"/>
    <property type="match status" value="1"/>
</dbReference>
<accession>A0A2T9YED2</accession>
<evidence type="ECO:0000313" key="10">
    <source>
        <dbReference type="EMBL" id="PVU90702.1"/>
    </source>
</evidence>
<dbReference type="EMBL" id="MBFR01000241">
    <property type="protein sequence ID" value="PVU90702.1"/>
    <property type="molecule type" value="Genomic_DNA"/>
</dbReference>
<sequence length="170" mass="19844">MRFFSKLQIVGSLKRYKSTNITVTTLTIPIQVQKLEKEYPESLQPAPRDPTIDIVTSTTEGMVKNGVRIFRPAVSTMQSGKDKSRHWQIDFDILQHGNRWENQLVGWRGTADPVQSLCFKFPSKESAIEYAKRQGWSYTIQEPNFPKFKVKTYKENFAYNPNELRFIYTK</sequence>
<gene>
    <name evidence="10" type="ORF">BB561_004763</name>
</gene>
<keyword evidence="3 9" id="KW-0679">Respiratory chain</keyword>
<comment type="caution">
    <text evidence="10">The sequence shown here is derived from an EMBL/GenBank/DDBJ whole genome shotgun (WGS) entry which is preliminary data.</text>
</comment>